<comment type="caution">
    <text evidence="8">The sequence shown here is derived from an EMBL/GenBank/DDBJ whole genome shotgun (WGS) entry which is preliminary data.</text>
</comment>
<comment type="subcellular location">
    <subcellularLocation>
        <location evidence="1">Cell membrane</location>
        <topology evidence="1">Multi-pass membrane protein</topology>
    </subcellularLocation>
</comment>
<dbReference type="GO" id="GO:0022857">
    <property type="term" value="F:transmembrane transporter activity"/>
    <property type="evidence" value="ECO:0007669"/>
    <property type="project" value="InterPro"/>
</dbReference>
<evidence type="ECO:0000313" key="9">
    <source>
        <dbReference type="Proteomes" id="UP000050509"/>
    </source>
</evidence>
<feature type="transmembrane region" description="Helical" evidence="6">
    <location>
        <begin position="225"/>
        <end position="248"/>
    </location>
</feature>
<reference evidence="8 9" key="1">
    <citation type="submission" date="2015-09" db="EMBL/GenBank/DDBJ databases">
        <title>Draft genome sequence of Kouleothrix aurantiaca JCM 19913.</title>
        <authorList>
            <person name="Hemp J."/>
        </authorList>
    </citation>
    <scope>NUCLEOTIDE SEQUENCE [LARGE SCALE GENOMIC DNA]</scope>
    <source>
        <strain evidence="8 9">COM-B</strain>
    </source>
</reference>
<gene>
    <name evidence="8" type="ORF">SE17_09370</name>
</gene>
<dbReference type="PANTHER" id="PTHR23538">
    <property type="entry name" value="44.5 KD BACTERIOCHLOROPHYLL SYNTHASE SUBUNIT"/>
    <property type="match status" value="1"/>
</dbReference>
<evidence type="ECO:0000256" key="5">
    <source>
        <dbReference type="ARBA" id="ARBA00023136"/>
    </source>
</evidence>
<dbReference type="AlphaFoldDB" id="A0A0P9DCI8"/>
<feature type="domain" description="Major facilitator superfamily (MFS) profile" evidence="7">
    <location>
        <begin position="225"/>
        <end position="439"/>
    </location>
</feature>
<evidence type="ECO:0000256" key="1">
    <source>
        <dbReference type="ARBA" id="ARBA00004651"/>
    </source>
</evidence>
<evidence type="ECO:0000259" key="7">
    <source>
        <dbReference type="PROSITE" id="PS50850"/>
    </source>
</evidence>
<dbReference type="CDD" id="cd06176">
    <property type="entry name" value="MFS_BCD_PucC-like"/>
    <property type="match status" value="1"/>
</dbReference>
<comment type="similarity">
    <text evidence="2">Belongs to the PucC family.</text>
</comment>
<dbReference type="InterPro" id="IPR004896">
    <property type="entry name" value="PucC-rel"/>
</dbReference>
<evidence type="ECO:0000256" key="6">
    <source>
        <dbReference type="SAM" id="Phobius"/>
    </source>
</evidence>
<feature type="transmembrane region" description="Helical" evidence="6">
    <location>
        <begin position="325"/>
        <end position="346"/>
    </location>
</feature>
<dbReference type="PANTHER" id="PTHR23538:SF1">
    <property type="entry name" value="44.5 KD BACTERIOCHLOROPHYLL SYNTHASE SUBUNIT"/>
    <property type="match status" value="1"/>
</dbReference>
<feature type="transmembrane region" description="Helical" evidence="6">
    <location>
        <begin position="393"/>
        <end position="414"/>
    </location>
</feature>
<name>A0A0P9DCI8_9CHLR</name>
<sequence>MPFTKIIRLGLLHMAVAITLVPINSTLNRIMISELGLAATLVAALVSLPYLFSPLQVWIGSYSDAHPLLGYRRTPYILLGLLLCAGGAALAPRAAFAMHDNLATGLPLGVLAFGAWGMGFNFATVSYLSLATDLAGEEQRARTVGVMWFMLIASVIVTAIMAARALRPYNAAPLSPEGVAALYRVFYWVVGVALALGAVGLLGLERRGAAANTGPRQSFAAMLRAVGANAQARLFFVYLVLLLIALLGQDVLLEPYAADVFGVPVSRTTEYTGIWGIALLVALLLASPLTRRVGKARAAALGGMVAGLGLVLIAASGWLQLKALLIVALVIFGFGSGLSTATNVALMLDMTLAGQVGAFIGAWGMADALARLGGTLLSGVVRDTINVLTGNAVAAYTSVFLIEAALLGVSLVLLRRIDVARFHGGEAPSAVELAGYAEL</sequence>
<dbReference type="InterPro" id="IPR036259">
    <property type="entry name" value="MFS_trans_sf"/>
</dbReference>
<feature type="transmembrane region" description="Helical" evidence="6">
    <location>
        <begin position="298"/>
        <end position="319"/>
    </location>
</feature>
<dbReference type="Gene3D" id="1.20.1250.20">
    <property type="entry name" value="MFS general substrate transporter like domains"/>
    <property type="match status" value="1"/>
</dbReference>
<accession>A0A0P9DCI8</accession>
<protein>
    <submittedName>
        <fullName evidence="8">PUCC protein</fullName>
    </submittedName>
</protein>
<feature type="transmembrane region" description="Helical" evidence="6">
    <location>
        <begin position="268"/>
        <end position="286"/>
    </location>
</feature>
<feature type="transmembrane region" description="Helical" evidence="6">
    <location>
        <begin position="358"/>
        <end position="381"/>
    </location>
</feature>
<evidence type="ECO:0000256" key="2">
    <source>
        <dbReference type="ARBA" id="ARBA00008412"/>
    </source>
</evidence>
<dbReference type="EMBL" id="LJCR01000246">
    <property type="protein sequence ID" value="KPV53486.1"/>
    <property type="molecule type" value="Genomic_DNA"/>
</dbReference>
<feature type="transmembrane region" description="Helical" evidence="6">
    <location>
        <begin position="35"/>
        <end position="55"/>
    </location>
</feature>
<proteinExistence type="inferred from homology"/>
<evidence type="ECO:0000313" key="8">
    <source>
        <dbReference type="EMBL" id="KPV53486.1"/>
    </source>
</evidence>
<feature type="transmembrane region" description="Helical" evidence="6">
    <location>
        <begin position="185"/>
        <end position="204"/>
    </location>
</feature>
<feature type="transmembrane region" description="Helical" evidence="6">
    <location>
        <begin position="143"/>
        <end position="165"/>
    </location>
</feature>
<dbReference type="PIRSF" id="PIRSF016565">
    <property type="entry name" value="PucC"/>
    <property type="match status" value="1"/>
</dbReference>
<evidence type="ECO:0000256" key="3">
    <source>
        <dbReference type="ARBA" id="ARBA00022692"/>
    </source>
</evidence>
<keyword evidence="5 6" id="KW-0472">Membrane</keyword>
<dbReference type="SUPFAM" id="SSF103473">
    <property type="entry name" value="MFS general substrate transporter"/>
    <property type="match status" value="1"/>
</dbReference>
<dbReference type="InterPro" id="IPR026036">
    <property type="entry name" value="PucC"/>
</dbReference>
<dbReference type="Pfam" id="PF03209">
    <property type="entry name" value="PUCC"/>
    <property type="match status" value="1"/>
</dbReference>
<keyword evidence="4 6" id="KW-1133">Transmembrane helix</keyword>
<evidence type="ECO:0000256" key="4">
    <source>
        <dbReference type="ARBA" id="ARBA00022989"/>
    </source>
</evidence>
<feature type="transmembrane region" description="Helical" evidence="6">
    <location>
        <begin position="108"/>
        <end position="131"/>
    </location>
</feature>
<dbReference type="PROSITE" id="PS50850">
    <property type="entry name" value="MFS"/>
    <property type="match status" value="1"/>
</dbReference>
<dbReference type="GO" id="GO:0005886">
    <property type="term" value="C:plasma membrane"/>
    <property type="evidence" value="ECO:0007669"/>
    <property type="project" value="UniProtKB-SubCell"/>
</dbReference>
<keyword evidence="3 6" id="KW-0812">Transmembrane</keyword>
<keyword evidence="9" id="KW-1185">Reference proteome</keyword>
<dbReference type="Proteomes" id="UP000050509">
    <property type="component" value="Unassembled WGS sequence"/>
</dbReference>
<organism evidence="8 9">
    <name type="scientific">Kouleothrix aurantiaca</name>
    <dbReference type="NCBI Taxonomy" id="186479"/>
    <lineage>
        <taxon>Bacteria</taxon>
        <taxon>Bacillati</taxon>
        <taxon>Chloroflexota</taxon>
        <taxon>Chloroflexia</taxon>
        <taxon>Chloroflexales</taxon>
        <taxon>Roseiflexineae</taxon>
        <taxon>Roseiflexaceae</taxon>
        <taxon>Kouleothrix</taxon>
    </lineage>
</organism>
<feature type="transmembrane region" description="Helical" evidence="6">
    <location>
        <begin position="76"/>
        <end position="96"/>
    </location>
</feature>
<dbReference type="InterPro" id="IPR020846">
    <property type="entry name" value="MFS_dom"/>
</dbReference>